<dbReference type="PANTHER" id="PTHR37308:SF1">
    <property type="entry name" value="POLYPRENYL-PHOSPHATE TRANSPORTER"/>
    <property type="match status" value="1"/>
</dbReference>
<feature type="transmembrane region" description="Helical" evidence="1">
    <location>
        <begin position="111"/>
        <end position="130"/>
    </location>
</feature>
<dbReference type="Proteomes" id="UP000053370">
    <property type="component" value="Unassembled WGS sequence"/>
</dbReference>
<gene>
    <name evidence="2" type="ORF">ATC1_131596</name>
</gene>
<accession>A0A0S7BWM3</accession>
<dbReference type="STRING" id="1678840.ATC1_131596"/>
<dbReference type="PANTHER" id="PTHR37308">
    <property type="entry name" value="INTEGRAL MEMBRANE PROTEIN"/>
    <property type="match status" value="1"/>
</dbReference>
<evidence type="ECO:0000313" key="2">
    <source>
        <dbReference type="EMBL" id="GAP41604.1"/>
    </source>
</evidence>
<dbReference type="Pfam" id="PF04018">
    <property type="entry name" value="VCA0040-like"/>
    <property type="match status" value="1"/>
</dbReference>
<keyword evidence="1" id="KW-0472">Membrane</keyword>
<feature type="transmembrane region" description="Helical" evidence="1">
    <location>
        <begin position="270"/>
        <end position="293"/>
    </location>
</feature>
<organism evidence="2">
    <name type="scientific">Flexilinea flocculi</name>
    <dbReference type="NCBI Taxonomy" id="1678840"/>
    <lineage>
        <taxon>Bacteria</taxon>
        <taxon>Bacillati</taxon>
        <taxon>Chloroflexota</taxon>
        <taxon>Anaerolineae</taxon>
        <taxon>Anaerolineales</taxon>
        <taxon>Anaerolineaceae</taxon>
        <taxon>Flexilinea</taxon>
    </lineage>
</organism>
<keyword evidence="1" id="KW-1133">Transmembrane helix</keyword>
<dbReference type="AlphaFoldDB" id="A0A0S7BWM3"/>
<protein>
    <submittedName>
        <fullName evidence="2">Uncharacterized membrane protein</fullName>
    </submittedName>
</protein>
<feature type="transmembrane region" description="Helical" evidence="1">
    <location>
        <begin position="85"/>
        <end position="104"/>
    </location>
</feature>
<dbReference type="InterPro" id="IPR007163">
    <property type="entry name" value="VCA0040-like"/>
</dbReference>
<name>A0A0S7BWM3_9CHLR</name>
<feature type="transmembrane region" description="Helical" evidence="1">
    <location>
        <begin position="173"/>
        <end position="193"/>
    </location>
</feature>
<keyword evidence="3" id="KW-1185">Reference proteome</keyword>
<proteinExistence type="predicted"/>
<evidence type="ECO:0000256" key="1">
    <source>
        <dbReference type="SAM" id="Phobius"/>
    </source>
</evidence>
<dbReference type="EMBL" id="DF968181">
    <property type="protein sequence ID" value="GAP41604.1"/>
    <property type="molecule type" value="Genomic_DNA"/>
</dbReference>
<feature type="transmembrane region" description="Helical" evidence="1">
    <location>
        <begin position="42"/>
        <end position="65"/>
    </location>
</feature>
<dbReference type="RefSeq" id="WP_201777289.1">
    <property type="nucleotide sequence ID" value="NZ_DF968181.1"/>
</dbReference>
<feature type="transmembrane region" description="Helical" evidence="1">
    <location>
        <begin position="142"/>
        <end position="161"/>
    </location>
</feature>
<sequence>MNQMENLKNTEINSNVDSTENLKTKKTGNIVIEWVIRLIKGVLVGIGAIVPGLSGGVLMVVFGIYEPLIRFLANLRHKFIENIRYFLPVGIGGILGIVGFSAVVDYAFTHFAAQFTWLFIGFISGTFPSLIKTSGKEGRKTWHWILLLSVALGTFFLMNWMETIRNVTLTPNFFIWVMSGALTGLGLVVPGMSPSNFLIYLGLYQPMASGIRQFNFGVIIPLILGVVIVVLIFAKLINWLFKKYYTNMYHFILGVVVGSTAAIIPGGVSGWSIAVCIVLFIAGAAGSYILSIVDEKHPHESLF</sequence>
<feature type="transmembrane region" description="Helical" evidence="1">
    <location>
        <begin position="246"/>
        <end position="264"/>
    </location>
</feature>
<reference evidence="2" key="1">
    <citation type="journal article" date="2015" name="Genome Announc.">
        <title>Draft Genome Sequence of Anaerolineae Strain TC1, a Novel Isolate from a Methanogenic Wastewater Treatment System.</title>
        <authorList>
            <person name="Matsuura N."/>
            <person name="Tourlousse D.M."/>
            <person name="Sun L."/>
            <person name="Toyonaga M."/>
            <person name="Kuroda K."/>
            <person name="Ohashi A."/>
            <person name="Cruz R."/>
            <person name="Yamaguchi T."/>
            <person name="Sekiguchi Y."/>
        </authorList>
    </citation>
    <scope>NUCLEOTIDE SEQUENCE [LARGE SCALE GENOMIC DNA]</scope>
    <source>
        <strain evidence="2">TC1</strain>
    </source>
</reference>
<feature type="transmembrane region" description="Helical" evidence="1">
    <location>
        <begin position="213"/>
        <end position="234"/>
    </location>
</feature>
<evidence type="ECO:0000313" key="3">
    <source>
        <dbReference type="Proteomes" id="UP000053370"/>
    </source>
</evidence>
<keyword evidence="1" id="KW-0812">Transmembrane</keyword>